<accession>A0A232EL46</accession>
<evidence type="ECO:0000313" key="1">
    <source>
        <dbReference type="EMBL" id="OXU19083.1"/>
    </source>
</evidence>
<dbReference type="AlphaFoldDB" id="A0A232EL46"/>
<keyword evidence="2" id="KW-1185">Reference proteome</keyword>
<organism evidence="1 2">
    <name type="scientific">Trichomalopsis sarcophagae</name>
    <dbReference type="NCBI Taxonomy" id="543379"/>
    <lineage>
        <taxon>Eukaryota</taxon>
        <taxon>Metazoa</taxon>
        <taxon>Ecdysozoa</taxon>
        <taxon>Arthropoda</taxon>
        <taxon>Hexapoda</taxon>
        <taxon>Insecta</taxon>
        <taxon>Pterygota</taxon>
        <taxon>Neoptera</taxon>
        <taxon>Endopterygota</taxon>
        <taxon>Hymenoptera</taxon>
        <taxon>Apocrita</taxon>
        <taxon>Proctotrupomorpha</taxon>
        <taxon>Chalcidoidea</taxon>
        <taxon>Pteromalidae</taxon>
        <taxon>Pteromalinae</taxon>
        <taxon>Trichomalopsis</taxon>
    </lineage>
</organism>
<gene>
    <name evidence="1" type="ORF">TSAR_003492</name>
</gene>
<sequence>MNGYLFNITLCHKLPMLVVREGDEFFSGGNKFYFFKTFSEKFNFTIRYIKIFDNGKLSIRSQDMMKSVQTSISEITTFPMMLGAILYKSKLIIGKAFMDDNLVMIAPILKNSFEVIRQEEVTFDVIKELDNPTFPVYMNTLFFTSNVHLKNDEMVNKLISKTTHVTESKVCTDYLIENRNCTCIVLASLANFVLGEYRNYDSTPIVRIVYPSVHTDLLAFGFKKGSPYVEKFDSVLQRIMESGIHHTWRYGGTYSHLKNPAEIIHT</sequence>
<evidence type="ECO:0000313" key="2">
    <source>
        <dbReference type="Proteomes" id="UP000215335"/>
    </source>
</evidence>
<dbReference type="OrthoDB" id="7696986at2759"/>
<proteinExistence type="predicted"/>
<reference evidence="1 2" key="1">
    <citation type="journal article" date="2017" name="Curr. Biol.">
        <title>The Evolution of Venom by Co-option of Single-Copy Genes.</title>
        <authorList>
            <person name="Martinson E.O."/>
            <person name="Mrinalini"/>
            <person name="Kelkar Y.D."/>
            <person name="Chang C.H."/>
            <person name="Werren J.H."/>
        </authorList>
    </citation>
    <scope>NUCLEOTIDE SEQUENCE [LARGE SCALE GENOMIC DNA]</scope>
    <source>
        <strain evidence="1 2">Alberta</strain>
        <tissue evidence="1">Whole body</tissue>
    </source>
</reference>
<protein>
    <submittedName>
        <fullName evidence="1">Uncharacterized protein</fullName>
    </submittedName>
</protein>
<dbReference type="EMBL" id="NNAY01003630">
    <property type="protein sequence ID" value="OXU19083.1"/>
    <property type="molecule type" value="Genomic_DNA"/>
</dbReference>
<name>A0A232EL46_9HYME</name>
<comment type="caution">
    <text evidence="1">The sequence shown here is derived from an EMBL/GenBank/DDBJ whole genome shotgun (WGS) entry which is preliminary data.</text>
</comment>
<dbReference type="Proteomes" id="UP000215335">
    <property type="component" value="Unassembled WGS sequence"/>
</dbReference>
<feature type="non-terminal residue" evidence="1">
    <location>
        <position position="266"/>
    </location>
</feature>